<evidence type="ECO:0000313" key="1">
    <source>
        <dbReference type="EMBL" id="RLP80591.1"/>
    </source>
</evidence>
<evidence type="ECO:0000313" key="2">
    <source>
        <dbReference type="Proteomes" id="UP000269692"/>
    </source>
</evidence>
<sequence>MRDFLSRTAAMPTRAGLAPLPSDHVCALLLVPGVSERVVVPAVARFVNIVGTADIYVRFGGADVVAAVPGDVADGTAPTLNPATRQLPDTVTHIAAISEVAARVTLEFWG</sequence>
<accession>A0A3L7ALW5</accession>
<protein>
    <submittedName>
        <fullName evidence="1">Uncharacterized protein</fullName>
    </submittedName>
</protein>
<proteinExistence type="predicted"/>
<dbReference type="Proteomes" id="UP000269692">
    <property type="component" value="Unassembled WGS sequence"/>
</dbReference>
<gene>
    <name evidence="1" type="ORF">D9R14_05960</name>
</gene>
<dbReference type="EMBL" id="RCTF01000003">
    <property type="protein sequence ID" value="RLP80591.1"/>
    <property type="molecule type" value="Genomic_DNA"/>
</dbReference>
<dbReference type="AlphaFoldDB" id="A0A3L7ALW5"/>
<organism evidence="1 2">
    <name type="scientific">Xanthobacter tagetidis</name>
    <dbReference type="NCBI Taxonomy" id="60216"/>
    <lineage>
        <taxon>Bacteria</taxon>
        <taxon>Pseudomonadati</taxon>
        <taxon>Pseudomonadota</taxon>
        <taxon>Alphaproteobacteria</taxon>
        <taxon>Hyphomicrobiales</taxon>
        <taxon>Xanthobacteraceae</taxon>
        <taxon>Xanthobacter</taxon>
    </lineage>
</organism>
<dbReference type="OrthoDB" id="7907961at2"/>
<keyword evidence="2" id="KW-1185">Reference proteome</keyword>
<dbReference type="RefSeq" id="WP_121622384.1">
    <property type="nucleotide sequence ID" value="NZ_JACIIW010000006.1"/>
</dbReference>
<name>A0A3L7ALW5_9HYPH</name>
<comment type="caution">
    <text evidence="1">The sequence shown here is derived from an EMBL/GenBank/DDBJ whole genome shotgun (WGS) entry which is preliminary data.</text>
</comment>
<reference evidence="1 2" key="1">
    <citation type="submission" date="2018-10" db="EMBL/GenBank/DDBJ databases">
        <title>Xanthobacter tagetidis genome sequencing and assembly.</title>
        <authorList>
            <person name="Maclea K.S."/>
            <person name="Goen A.E."/>
            <person name="Fatima S.A."/>
        </authorList>
    </citation>
    <scope>NUCLEOTIDE SEQUENCE [LARGE SCALE GENOMIC DNA]</scope>
    <source>
        <strain evidence="1 2">ATCC 700314</strain>
    </source>
</reference>